<accession>A0A3D8R4J1</accession>
<keyword evidence="4" id="KW-1185">Reference proteome</keyword>
<dbReference type="SUPFAM" id="SSF49899">
    <property type="entry name" value="Concanavalin A-like lectins/glucanases"/>
    <property type="match status" value="1"/>
</dbReference>
<dbReference type="EMBL" id="PVWQ01000011">
    <property type="protein sequence ID" value="RDW68897.1"/>
    <property type="molecule type" value="Genomic_DNA"/>
</dbReference>
<gene>
    <name evidence="3" type="ORF">DSM5745_08657</name>
</gene>
<dbReference type="Proteomes" id="UP000256690">
    <property type="component" value="Unassembled WGS sequence"/>
</dbReference>
<dbReference type="AlphaFoldDB" id="A0A3D8R4J1"/>
<protein>
    <recommendedName>
        <fullName evidence="2">Beta-xylosidase C-terminal Concanavalin A-like domain-containing protein</fullName>
    </recommendedName>
</protein>
<dbReference type="RefSeq" id="XP_026600686.1">
    <property type="nucleotide sequence ID" value="XM_026750673.1"/>
</dbReference>
<comment type="caution">
    <text evidence="3">The sequence shown here is derived from an EMBL/GenBank/DDBJ whole genome shotgun (WGS) entry which is preliminary data.</text>
</comment>
<reference evidence="3 4" key="1">
    <citation type="journal article" date="2018" name="IMA Fungus">
        <title>IMA Genome-F 9: Draft genome sequence of Annulohypoxylon stygium, Aspergillus mulundensis, Berkeleyomyces basicola (syn. Thielaviopsis basicola), Ceratocystis smalleyi, two Cercospora beticola strains, Coleophoma cylindrospora, Fusarium fracticaudum, Phialophora cf. hyalina, and Morchella septimelata.</title>
        <authorList>
            <person name="Wingfield B.D."/>
            <person name="Bills G.F."/>
            <person name="Dong Y."/>
            <person name="Huang W."/>
            <person name="Nel W.J."/>
            <person name="Swalarsk-Parry B.S."/>
            <person name="Vaghefi N."/>
            <person name="Wilken P.M."/>
            <person name="An Z."/>
            <person name="de Beer Z.W."/>
            <person name="De Vos L."/>
            <person name="Chen L."/>
            <person name="Duong T.A."/>
            <person name="Gao Y."/>
            <person name="Hammerbacher A."/>
            <person name="Kikkert J.R."/>
            <person name="Li Y."/>
            <person name="Li H."/>
            <person name="Li K."/>
            <person name="Li Q."/>
            <person name="Liu X."/>
            <person name="Ma X."/>
            <person name="Naidoo K."/>
            <person name="Pethybridge S.J."/>
            <person name="Sun J."/>
            <person name="Steenkamp E.T."/>
            <person name="van der Nest M.A."/>
            <person name="van Wyk S."/>
            <person name="Wingfield M.J."/>
            <person name="Xiong C."/>
            <person name="Yue Q."/>
            <person name="Zhang X."/>
        </authorList>
    </citation>
    <scope>NUCLEOTIDE SEQUENCE [LARGE SCALE GENOMIC DNA]</scope>
    <source>
        <strain evidence="3 4">DSM 5745</strain>
    </source>
</reference>
<feature type="region of interest" description="Disordered" evidence="1">
    <location>
        <begin position="1"/>
        <end position="24"/>
    </location>
</feature>
<dbReference type="GeneID" id="38119027"/>
<dbReference type="InterPro" id="IPR013320">
    <property type="entry name" value="ConA-like_dom_sf"/>
</dbReference>
<dbReference type="InterPro" id="IPR041542">
    <property type="entry name" value="GH43_C2"/>
</dbReference>
<evidence type="ECO:0000256" key="1">
    <source>
        <dbReference type="SAM" id="MobiDB-lite"/>
    </source>
</evidence>
<dbReference type="PANTHER" id="PTHR42812:SF17">
    <property type="entry name" value="BETA-XYLOSIDASE C-TERMINAL CONCANAVALIN A-LIKE DOMAIN-CONTAINING PROTEIN-RELATED"/>
    <property type="match status" value="1"/>
</dbReference>
<dbReference type="Pfam" id="PF17851">
    <property type="entry name" value="GH43_C2"/>
    <property type="match status" value="1"/>
</dbReference>
<evidence type="ECO:0000313" key="3">
    <source>
        <dbReference type="EMBL" id="RDW68897.1"/>
    </source>
</evidence>
<dbReference type="OrthoDB" id="408373at2759"/>
<evidence type="ECO:0000313" key="4">
    <source>
        <dbReference type="Proteomes" id="UP000256690"/>
    </source>
</evidence>
<evidence type="ECO:0000259" key="2">
    <source>
        <dbReference type="Pfam" id="PF17851"/>
    </source>
</evidence>
<dbReference type="Gene3D" id="2.60.120.200">
    <property type="match status" value="1"/>
</dbReference>
<dbReference type="InterPro" id="IPR051795">
    <property type="entry name" value="Glycosyl_Hydrlase_43"/>
</dbReference>
<sequence>MSGPLPKKQNVENPINEPEHLTFSPGSEIPRNLVYWRFPDESSYVVSPRGHPHTLRLTPSVYGPSYNPDSVTDPITFVARRQTDTLFRFSVDLEFEPTSPGTEAGISLFLTQEQHVDLSIVGVAASRVLQLNTIGKGNYNGSLTNVTTEVPRGWRDQKVTLSVEAVDDETYEFSASLASRPRKKIHVGSVDARVLSGDTGRFTGTLVGVYASRAGKGGKSKDYAYFSDWKYEGLGQKVDWDVIVPSY</sequence>
<proteinExistence type="predicted"/>
<organism evidence="3 4">
    <name type="scientific">Aspergillus mulundensis</name>
    <dbReference type="NCBI Taxonomy" id="1810919"/>
    <lineage>
        <taxon>Eukaryota</taxon>
        <taxon>Fungi</taxon>
        <taxon>Dikarya</taxon>
        <taxon>Ascomycota</taxon>
        <taxon>Pezizomycotina</taxon>
        <taxon>Eurotiomycetes</taxon>
        <taxon>Eurotiomycetidae</taxon>
        <taxon>Eurotiales</taxon>
        <taxon>Aspergillaceae</taxon>
        <taxon>Aspergillus</taxon>
        <taxon>Aspergillus subgen. Nidulantes</taxon>
    </lineage>
</organism>
<dbReference type="PANTHER" id="PTHR42812">
    <property type="entry name" value="BETA-XYLOSIDASE"/>
    <property type="match status" value="1"/>
</dbReference>
<dbReference type="STRING" id="1810919.A0A3D8R4J1"/>
<feature type="domain" description="Beta-xylosidase C-terminal Concanavalin A-like" evidence="2">
    <location>
        <begin position="29"/>
        <end position="232"/>
    </location>
</feature>
<name>A0A3D8R4J1_9EURO</name>